<keyword evidence="9" id="KW-0830">Ubiquinone</keyword>
<dbReference type="GO" id="GO:0006744">
    <property type="term" value="P:ubiquinone biosynthetic process"/>
    <property type="evidence" value="ECO:0007669"/>
    <property type="project" value="UniProtKB-UniPathway"/>
</dbReference>
<evidence type="ECO:0000256" key="5">
    <source>
        <dbReference type="ARBA" id="ARBA00022827"/>
    </source>
</evidence>
<keyword evidence="10" id="KW-1185">Reference proteome</keyword>
<dbReference type="NCBIfam" id="TIGR01988">
    <property type="entry name" value="Ubi-OHases"/>
    <property type="match status" value="1"/>
</dbReference>
<feature type="domain" description="FAD-binding" evidence="8">
    <location>
        <begin position="28"/>
        <end position="384"/>
    </location>
</feature>
<keyword evidence="6" id="KW-0560">Oxidoreductase</keyword>
<accession>A0A4P9K6B9</accession>
<evidence type="ECO:0000313" key="10">
    <source>
        <dbReference type="Proteomes" id="UP000304864"/>
    </source>
</evidence>
<dbReference type="InterPro" id="IPR051205">
    <property type="entry name" value="UbiH/COQ6_monooxygenase"/>
</dbReference>
<reference evidence="9 10" key="1">
    <citation type="submission" date="2019-05" db="EMBL/GenBank/DDBJ databases">
        <title>Thiomicrorhabdus sediminis sp. nov, a novel sulfur-oxidizing bacterium isolated from coastal sediment.</title>
        <authorList>
            <person name="Liu X."/>
        </authorList>
    </citation>
    <scope>NUCLEOTIDE SEQUENCE [LARGE SCALE GENOMIC DNA]</scope>
    <source>
        <strain evidence="9 10">G1</strain>
    </source>
</reference>
<keyword evidence="5" id="KW-0274">FAD</keyword>
<dbReference type="AlphaFoldDB" id="A0A4P9K6B9"/>
<dbReference type="KEGG" id="thig:FE785_03970"/>
<dbReference type="OrthoDB" id="9769565at2"/>
<dbReference type="RefSeq" id="WP_138564533.1">
    <property type="nucleotide sequence ID" value="NZ_CP040602.1"/>
</dbReference>
<dbReference type="PRINTS" id="PR00420">
    <property type="entry name" value="RNGMNOXGNASE"/>
</dbReference>
<evidence type="ECO:0000256" key="4">
    <source>
        <dbReference type="ARBA" id="ARBA00022630"/>
    </source>
</evidence>
<protein>
    <submittedName>
        <fullName evidence="9">Ubiquinone biosynthesis protein</fullName>
    </submittedName>
</protein>
<evidence type="ECO:0000313" key="9">
    <source>
        <dbReference type="EMBL" id="QCU89856.1"/>
    </source>
</evidence>
<evidence type="ECO:0000256" key="6">
    <source>
        <dbReference type="ARBA" id="ARBA00023002"/>
    </source>
</evidence>
<dbReference type="Gene3D" id="3.50.50.60">
    <property type="entry name" value="FAD/NAD(P)-binding domain"/>
    <property type="match status" value="2"/>
</dbReference>
<dbReference type="InterPro" id="IPR010971">
    <property type="entry name" value="UbiH/COQ6"/>
</dbReference>
<keyword evidence="7" id="KW-0503">Monooxygenase</keyword>
<sequence>MTQSDSFNNPTESTQSAQPADLRADIHADILVVGGGPVGTLLSIALAQQDYQVVMVERFLPEFAKQAGNEKAQTEPRNAFDGRVLALSKGSSDFLQQVSVWSELEPLTTAIEHVHVSQQGYMGLTTLHADDLSVPALGYSVQSQDLGKVLWQKAVAQKNLQIISPAELVSFVDDGDAISANIQPLDDSNQLLTISAKLIIGADGTESKVRQQLGLPMQQKSYHAYAVLAQIETEQHPNGWSFERFTEQGPVALLPMFGHAHKAVMVCPEEQLAEIQALDDQQYIERFAEKMGERLGCFTKVSPRIAYPLTESYAPRMTKGRALLMGNASHTQHPVAAQGLNLGIRDIEQFLQVLQGKQMTQDPGDLSLLANYAASREDDHKKVMGMTDSLIQLFQHGSPLVGHLRGLGLMALQAMPGLKRRFAKFSMYGRRN</sequence>
<dbReference type="Pfam" id="PF01494">
    <property type="entry name" value="FAD_binding_3"/>
    <property type="match status" value="1"/>
</dbReference>
<evidence type="ECO:0000259" key="8">
    <source>
        <dbReference type="Pfam" id="PF01494"/>
    </source>
</evidence>
<comment type="similarity">
    <text evidence="3">Belongs to the UbiH/COQ6 family.</text>
</comment>
<keyword evidence="4" id="KW-0285">Flavoprotein</keyword>
<dbReference type="UniPathway" id="UPA00232"/>
<dbReference type="EMBL" id="CP040602">
    <property type="protein sequence ID" value="QCU89856.1"/>
    <property type="molecule type" value="Genomic_DNA"/>
</dbReference>
<dbReference type="SUPFAM" id="SSF51905">
    <property type="entry name" value="FAD/NAD(P)-binding domain"/>
    <property type="match status" value="1"/>
</dbReference>
<dbReference type="InterPro" id="IPR002938">
    <property type="entry name" value="FAD-bd"/>
</dbReference>
<dbReference type="PANTHER" id="PTHR43876:SF8">
    <property type="entry name" value="2-OCTAPRENYL-6-METHOXYPHENOL HYDROXYLASE"/>
    <property type="match status" value="1"/>
</dbReference>
<evidence type="ECO:0000256" key="7">
    <source>
        <dbReference type="ARBA" id="ARBA00023033"/>
    </source>
</evidence>
<comment type="cofactor">
    <cofactor evidence="1">
        <name>FAD</name>
        <dbReference type="ChEBI" id="CHEBI:57692"/>
    </cofactor>
</comment>
<comment type="pathway">
    <text evidence="2">Cofactor biosynthesis; ubiquinone biosynthesis.</text>
</comment>
<evidence type="ECO:0000256" key="3">
    <source>
        <dbReference type="ARBA" id="ARBA00005349"/>
    </source>
</evidence>
<dbReference type="PANTHER" id="PTHR43876">
    <property type="entry name" value="UBIQUINONE BIOSYNTHESIS MONOOXYGENASE COQ6, MITOCHONDRIAL"/>
    <property type="match status" value="1"/>
</dbReference>
<evidence type="ECO:0000256" key="2">
    <source>
        <dbReference type="ARBA" id="ARBA00004749"/>
    </source>
</evidence>
<name>A0A4P9K6B9_9GAMM</name>
<evidence type="ECO:0000256" key="1">
    <source>
        <dbReference type="ARBA" id="ARBA00001974"/>
    </source>
</evidence>
<proteinExistence type="inferred from homology"/>
<dbReference type="GO" id="GO:0008681">
    <property type="term" value="F:2-octaprenyl-6-methoxyphenol hydroxylase activity"/>
    <property type="evidence" value="ECO:0007669"/>
    <property type="project" value="TreeGrafter"/>
</dbReference>
<dbReference type="Proteomes" id="UP000304864">
    <property type="component" value="Chromosome"/>
</dbReference>
<gene>
    <name evidence="9" type="ORF">FE785_03970</name>
</gene>
<dbReference type="InterPro" id="IPR036188">
    <property type="entry name" value="FAD/NAD-bd_sf"/>
</dbReference>
<dbReference type="GO" id="GO:0071949">
    <property type="term" value="F:FAD binding"/>
    <property type="evidence" value="ECO:0007669"/>
    <property type="project" value="InterPro"/>
</dbReference>
<organism evidence="9 10">
    <name type="scientific">Thiomicrorhabdus sediminis</name>
    <dbReference type="NCBI Taxonomy" id="2580412"/>
    <lineage>
        <taxon>Bacteria</taxon>
        <taxon>Pseudomonadati</taxon>
        <taxon>Pseudomonadota</taxon>
        <taxon>Gammaproteobacteria</taxon>
        <taxon>Thiotrichales</taxon>
        <taxon>Piscirickettsiaceae</taxon>
        <taxon>Thiomicrorhabdus</taxon>
    </lineage>
</organism>